<accession>A0A9W9IMY6</accession>
<reference evidence="3" key="2">
    <citation type="journal article" date="2023" name="IMA Fungus">
        <title>Comparative genomic study of the Penicillium genus elucidates a diverse pangenome and 15 lateral gene transfer events.</title>
        <authorList>
            <person name="Petersen C."/>
            <person name="Sorensen T."/>
            <person name="Nielsen M.R."/>
            <person name="Sondergaard T.E."/>
            <person name="Sorensen J.L."/>
            <person name="Fitzpatrick D.A."/>
            <person name="Frisvad J.C."/>
            <person name="Nielsen K.L."/>
        </authorList>
    </citation>
    <scope>NUCLEOTIDE SEQUENCE</scope>
    <source>
        <strain evidence="3">IBT 21917</strain>
    </source>
</reference>
<evidence type="ECO:0000313" key="3">
    <source>
        <dbReference type="EMBL" id="KAJ5180126.1"/>
    </source>
</evidence>
<name>A0A9W9IMY6_9EURO</name>
<organism evidence="3 4">
    <name type="scientific">Penicillium capsulatum</name>
    <dbReference type="NCBI Taxonomy" id="69766"/>
    <lineage>
        <taxon>Eukaryota</taxon>
        <taxon>Fungi</taxon>
        <taxon>Dikarya</taxon>
        <taxon>Ascomycota</taxon>
        <taxon>Pezizomycotina</taxon>
        <taxon>Eurotiomycetes</taxon>
        <taxon>Eurotiomycetidae</taxon>
        <taxon>Eurotiales</taxon>
        <taxon>Aspergillaceae</taxon>
        <taxon>Penicillium</taxon>
    </lineage>
</organism>
<dbReference type="PANTHER" id="PTHR19303">
    <property type="entry name" value="TRANSPOSON"/>
    <property type="match status" value="1"/>
</dbReference>
<dbReference type="InterPro" id="IPR041188">
    <property type="entry name" value="HTH_ABP1_N"/>
</dbReference>
<dbReference type="EMBL" id="JAPQKO010000002">
    <property type="protein sequence ID" value="KAJ5180126.1"/>
    <property type="molecule type" value="Genomic_DNA"/>
</dbReference>
<dbReference type="InterPro" id="IPR009057">
    <property type="entry name" value="Homeodomain-like_sf"/>
</dbReference>
<comment type="caution">
    <text evidence="3">The sequence shown here is derived from an EMBL/GenBank/DDBJ whole genome shotgun (WGS) entry which is preliminary data.</text>
</comment>
<dbReference type="GO" id="GO:0003677">
    <property type="term" value="F:DNA binding"/>
    <property type="evidence" value="ECO:0007669"/>
    <property type="project" value="UniProtKB-KW"/>
</dbReference>
<dbReference type="Pfam" id="PF03184">
    <property type="entry name" value="DDE_1"/>
    <property type="match status" value="1"/>
</dbReference>
<evidence type="ECO:0000313" key="4">
    <source>
        <dbReference type="Proteomes" id="UP001146351"/>
    </source>
</evidence>
<feature type="domain" description="HTH CENPB-type" evidence="2">
    <location>
        <begin position="69"/>
        <end position="144"/>
    </location>
</feature>
<reference evidence="3" key="1">
    <citation type="submission" date="2022-11" db="EMBL/GenBank/DDBJ databases">
        <authorList>
            <person name="Petersen C."/>
        </authorList>
    </citation>
    <scope>NUCLEOTIDE SEQUENCE</scope>
    <source>
        <strain evidence="3">IBT 21917</strain>
    </source>
</reference>
<proteinExistence type="predicted"/>
<dbReference type="InterPro" id="IPR006600">
    <property type="entry name" value="HTH_CenpB_DNA-bd_dom"/>
</dbReference>
<sequence length="511" mass="59166">MAPGKNRVGISEIQKKSLRSWFQSQQPRPSHSVCVDWFEETFSRRINQSTVSAILSKRYDHLDHGPASALQRQQLPQWPILEERISDWIIASQAAGEHRNGEDIIRKAREIWPQIQEYGSMPTPSFSQGWLSKFKKRHGARQSSAHDGDPPAPPMDFRKEIKGLRSRCGEFPDQDIYNMDETGLLWRKAPYEAIPPFGTPPVYRERSRVCLAVCTNSTGSDRLPLWIIGHKEKPEALRQVNLEAMECNWRHDRKAWMTTEIMSEWLLFFYRHVGERRVLLLLDNFAAHEAALQITPPPAHVHIHVFPAYATAQHQPMGLGITQHLKHHFRKQWLSYIVAGTRSASRPIEKMTLFHAICWITRNWRHDIPHSVIYKAFRRTTLLDPQIEYLYAPKPPDLTELYNEVIRNKENHIPAIDYETYLNPVEEDIVESGEIAWFDTFSATEILDEPVTPLPQDVFIPSTVDAIAGIQTAIRFMLHQSIASPKEIQEMERLERFFTRKSQAPAPDIQN</sequence>
<gene>
    <name evidence="3" type="ORF">N7492_003336</name>
</gene>
<dbReference type="InterPro" id="IPR004875">
    <property type="entry name" value="DDE_SF_endonuclease_dom"/>
</dbReference>
<dbReference type="OrthoDB" id="125347at2759"/>
<dbReference type="PROSITE" id="PS51253">
    <property type="entry name" value="HTH_CENPB"/>
    <property type="match status" value="1"/>
</dbReference>
<protein>
    <submittedName>
        <fullName evidence="3">Transcriptional regulator family: Centromere protein B DNA-binding region</fullName>
    </submittedName>
</protein>
<keyword evidence="4" id="KW-1185">Reference proteome</keyword>
<keyword evidence="1 3" id="KW-0238">DNA-binding</keyword>
<dbReference type="Pfam" id="PF03221">
    <property type="entry name" value="HTH_Tnp_Tc5"/>
    <property type="match status" value="1"/>
</dbReference>
<evidence type="ECO:0000259" key="2">
    <source>
        <dbReference type="PROSITE" id="PS51253"/>
    </source>
</evidence>
<dbReference type="Pfam" id="PF18107">
    <property type="entry name" value="HTH_ABP1_N"/>
    <property type="match status" value="1"/>
</dbReference>
<dbReference type="SMART" id="SM00674">
    <property type="entry name" value="CENPB"/>
    <property type="match status" value="1"/>
</dbReference>
<dbReference type="Gene3D" id="1.10.10.60">
    <property type="entry name" value="Homeodomain-like"/>
    <property type="match status" value="2"/>
</dbReference>
<dbReference type="SUPFAM" id="SSF46689">
    <property type="entry name" value="Homeodomain-like"/>
    <property type="match status" value="2"/>
</dbReference>
<dbReference type="GO" id="GO:0005634">
    <property type="term" value="C:nucleus"/>
    <property type="evidence" value="ECO:0007669"/>
    <property type="project" value="TreeGrafter"/>
</dbReference>
<dbReference type="Proteomes" id="UP001146351">
    <property type="component" value="Unassembled WGS sequence"/>
</dbReference>
<evidence type="ECO:0000256" key="1">
    <source>
        <dbReference type="ARBA" id="ARBA00023125"/>
    </source>
</evidence>
<dbReference type="PANTHER" id="PTHR19303:SF73">
    <property type="entry name" value="PROTEIN PDC2"/>
    <property type="match status" value="1"/>
</dbReference>
<dbReference type="AlphaFoldDB" id="A0A9W9IMY6"/>
<dbReference type="InterPro" id="IPR050863">
    <property type="entry name" value="CenT-Element_Derived"/>
</dbReference>